<dbReference type="AlphaFoldDB" id="A0A4R7LQ75"/>
<reference evidence="9 10" key="1">
    <citation type="submission" date="2019-03" db="EMBL/GenBank/DDBJ databases">
        <title>Genomic Encyclopedia of Archaeal and Bacterial Type Strains, Phase II (KMG-II): from individual species to whole genera.</title>
        <authorList>
            <person name="Goeker M."/>
        </authorList>
    </citation>
    <scope>NUCLEOTIDE SEQUENCE [LARGE SCALE GENOMIC DNA]</scope>
    <source>
        <strain evidence="9 10">DSM 29467</strain>
    </source>
</reference>
<comment type="caution">
    <text evidence="9">The sequence shown here is derived from an EMBL/GenBank/DDBJ whole genome shotgun (WGS) entry which is preliminary data.</text>
</comment>
<name>A0A4R7LQ75_9RHOB</name>
<dbReference type="GO" id="GO:0009279">
    <property type="term" value="C:cell outer membrane"/>
    <property type="evidence" value="ECO:0007669"/>
    <property type="project" value="UniProtKB-SubCell"/>
</dbReference>
<organism evidence="9 10">
    <name type="scientific">Litoreibacter halocynthiae</name>
    <dbReference type="NCBI Taxonomy" id="1242689"/>
    <lineage>
        <taxon>Bacteria</taxon>
        <taxon>Pseudomonadati</taxon>
        <taxon>Pseudomonadota</taxon>
        <taxon>Alphaproteobacteria</taxon>
        <taxon>Rhodobacterales</taxon>
        <taxon>Roseobacteraceae</taxon>
        <taxon>Litoreibacter</taxon>
    </lineage>
</organism>
<comment type="similarity">
    <text evidence="2">Belongs to the OmpP1/FadL family.</text>
</comment>
<protein>
    <submittedName>
        <fullName evidence="9">Long-subunit fatty acid transport protein</fullName>
    </submittedName>
</protein>
<keyword evidence="3" id="KW-1134">Transmembrane beta strand</keyword>
<evidence type="ECO:0000313" key="9">
    <source>
        <dbReference type="EMBL" id="TDT77639.1"/>
    </source>
</evidence>
<proteinExistence type="inferred from homology"/>
<keyword evidence="4" id="KW-0812">Transmembrane</keyword>
<dbReference type="EMBL" id="SOBH01000001">
    <property type="protein sequence ID" value="TDT77639.1"/>
    <property type="molecule type" value="Genomic_DNA"/>
</dbReference>
<evidence type="ECO:0000313" key="10">
    <source>
        <dbReference type="Proteomes" id="UP000294563"/>
    </source>
</evidence>
<dbReference type="GO" id="GO:0015483">
    <property type="term" value="F:long-chain fatty acid transporting porin activity"/>
    <property type="evidence" value="ECO:0007669"/>
    <property type="project" value="TreeGrafter"/>
</dbReference>
<evidence type="ECO:0000256" key="3">
    <source>
        <dbReference type="ARBA" id="ARBA00022452"/>
    </source>
</evidence>
<keyword evidence="6" id="KW-0472">Membrane</keyword>
<keyword evidence="10" id="KW-1185">Reference proteome</keyword>
<dbReference type="OrthoDB" id="6679728at2"/>
<keyword evidence="5 8" id="KW-0732">Signal</keyword>
<evidence type="ECO:0000256" key="7">
    <source>
        <dbReference type="ARBA" id="ARBA00023237"/>
    </source>
</evidence>
<dbReference type="InterPro" id="IPR005017">
    <property type="entry name" value="OMPP1/FadL/TodX"/>
</dbReference>
<gene>
    <name evidence="9" type="ORF">BDE40_0933</name>
</gene>
<dbReference type="SUPFAM" id="SSF56935">
    <property type="entry name" value="Porins"/>
    <property type="match status" value="1"/>
</dbReference>
<dbReference type="Gene3D" id="2.40.160.60">
    <property type="entry name" value="Outer membrane protein transport protein (OMPP1/FadL/TodX)"/>
    <property type="match status" value="1"/>
</dbReference>
<comment type="subcellular location">
    <subcellularLocation>
        <location evidence="1">Cell outer membrane</location>
        <topology evidence="1">Multi-pass membrane protein</topology>
    </subcellularLocation>
</comment>
<evidence type="ECO:0000256" key="4">
    <source>
        <dbReference type="ARBA" id="ARBA00022692"/>
    </source>
</evidence>
<dbReference type="PANTHER" id="PTHR35093">
    <property type="entry name" value="OUTER MEMBRANE PROTEIN NMB0088-RELATED"/>
    <property type="match status" value="1"/>
</dbReference>
<evidence type="ECO:0000256" key="2">
    <source>
        <dbReference type="ARBA" id="ARBA00008163"/>
    </source>
</evidence>
<feature type="chain" id="PRO_5020272848" evidence="8">
    <location>
        <begin position="21"/>
        <end position="370"/>
    </location>
</feature>
<dbReference type="PANTHER" id="PTHR35093:SF8">
    <property type="entry name" value="OUTER MEMBRANE PROTEIN NMB0088-RELATED"/>
    <property type="match status" value="1"/>
</dbReference>
<evidence type="ECO:0000256" key="1">
    <source>
        <dbReference type="ARBA" id="ARBA00004571"/>
    </source>
</evidence>
<feature type="signal peptide" evidence="8">
    <location>
        <begin position="1"/>
        <end position="20"/>
    </location>
</feature>
<dbReference type="RefSeq" id="WP_134013241.1">
    <property type="nucleotide sequence ID" value="NZ_SOBH01000001.1"/>
</dbReference>
<evidence type="ECO:0000256" key="8">
    <source>
        <dbReference type="SAM" id="SignalP"/>
    </source>
</evidence>
<evidence type="ECO:0000256" key="5">
    <source>
        <dbReference type="ARBA" id="ARBA00022729"/>
    </source>
</evidence>
<sequence>MKNFVSAAAMLAATTSLASAGGIDRSGQGIGIIFEKGNYAELSFGSISPTVSGVGAGTAPNPAQPTPGQASGNMSGDYTLVGLGYKYQFNDKVSFSLIYDQPFGADVNYPAATTYFARGSTATLKSSAITGLLRYQIDENFSVHGGLRYQSLEAVASIPFVGGYTASAAKDYGVGYVFGGAYERPDIALRVALTYSSEVSHALSTVEGGPVPGTTTTNVDTPQSLNLDFQTGIAADTLLFGSIRWVDWSDFRIAPRGYGLATGNALVSYADDVITYNIGVGRRFNENWSGAVSLGYEKSNGGFSSNLGPTDGNISLGLGGTYTNGGIKVTGGVRYIKIGNAQTTLGGGLPASNFNDNKAIAVGFKVGYSY</sequence>
<keyword evidence="7" id="KW-0998">Cell outer membrane</keyword>
<evidence type="ECO:0000256" key="6">
    <source>
        <dbReference type="ARBA" id="ARBA00023136"/>
    </source>
</evidence>
<accession>A0A4R7LQ75</accession>
<dbReference type="Proteomes" id="UP000294563">
    <property type="component" value="Unassembled WGS sequence"/>
</dbReference>